<proteinExistence type="predicted"/>
<comment type="caution">
    <text evidence="1">The sequence shown here is derived from an EMBL/GenBank/DDBJ whole genome shotgun (WGS) entry which is preliminary data.</text>
</comment>
<evidence type="ECO:0000313" key="1">
    <source>
        <dbReference type="EMBL" id="KAE9587011.1"/>
    </source>
</evidence>
<dbReference type="Proteomes" id="UP000447434">
    <property type="component" value="Chromosome 23"/>
</dbReference>
<keyword evidence="2" id="KW-1185">Reference proteome</keyword>
<dbReference type="EMBL" id="WOCE01000023">
    <property type="protein sequence ID" value="KAE9587011.1"/>
    <property type="molecule type" value="Genomic_DNA"/>
</dbReference>
<protein>
    <submittedName>
        <fullName evidence="1">Uncharacterized protein</fullName>
    </submittedName>
</protein>
<sequence>MAEEVVLDVVFAAVVDECEKCGVILWAHVEVMGLEVDVLSPVEVSISVSDKGMSDETL</sequence>
<accession>A0A6A4NE81</accession>
<gene>
    <name evidence="1" type="ORF">Lalb_Chr23g0269181</name>
</gene>
<dbReference type="AlphaFoldDB" id="A0A6A4NE81"/>
<name>A0A6A4NE81_LUPAL</name>
<organism evidence="1 2">
    <name type="scientific">Lupinus albus</name>
    <name type="common">White lupine</name>
    <name type="synonym">Lupinus termis</name>
    <dbReference type="NCBI Taxonomy" id="3870"/>
    <lineage>
        <taxon>Eukaryota</taxon>
        <taxon>Viridiplantae</taxon>
        <taxon>Streptophyta</taxon>
        <taxon>Embryophyta</taxon>
        <taxon>Tracheophyta</taxon>
        <taxon>Spermatophyta</taxon>
        <taxon>Magnoliopsida</taxon>
        <taxon>eudicotyledons</taxon>
        <taxon>Gunneridae</taxon>
        <taxon>Pentapetalae</taxon>
        <taxon>rosids</taxon>
        <taxon>fabids</taxon>
        <taxon>Fabales</taxon>
        <taxon>Fabaceae</taxon>
        <taxon>Papilionoideae</taxon>
        <taxon>50 kb inversion clade</taxon>
        <taxon>genistoids sensu lato</taxon>
        <taxon>core genistoids</taxon>
        <taxon>Genisteae</taxon>
        <taxon>Lupinus</taxon>
    </lineage>
</organism>
<reference evidence="2" key="1">
    <citation type="journal article" date="2020" name="Nat. Commun.">
        <title>Genome sequence of the cluster root forming white lupin.</title>
        <authorList>
            <person name="Hufnagel B."/>
            <person name="Marques A."/>
            <person name="Soriano A."/>
            <person name="Marques L."/>
            <person name="Divol F."/>
            <person name="Doumas P."/>
            <person name="Sallet E."/>
            <person name="Mancinotti D."/>
            <person name="Carrere S."/>
            <person name="Marande W."/>
            <person name="Arribat S."/>
            <person name="Keller J."/>
            <person name="Huneau C."/>
            <person name="Blein T."/>
            <person name="Aime D."/>
            <person name="Laguerre M."/>
            <person name="Taylor J."/>
            <person name="Schubert V."/>
            <person name="Nelson M."/>
            <person name="Geu-Flores F."/>
            <person name="Crespi M."/>
            <person name="Gallardo-Guerrero K."/>
            <person name="Delaux P.-M."/>
            <person name="Salse J."/>
            <person name="Berges H."/>
            <person name="Guyot R."/>
            <person name="Gouzy J."/>
            <person name="Peret B."/>
        </authorList>
    </citation>
    <scope>NUCLEOTIDE SEQUENCE [LARGE SCALE GENOMIC DNA]</scope>
    <source>
        <strain evidence="2">cv. Amiga</strain>
    </source>
</reference>
<evidence type="ECO:0000313" key="2">
    <source>
        <dbReference type="Proteomes" id="UP000447434"/>
    </source>
</evidence>